<evidence type="ECO:0000256" key="5">
    <source>
        <dbReference type="ARBA" id="ARBA00022597"/>
    </source>
</evidence>
<dbReference type="CDD" id="cd03216">
    <property type="entry name" value="ABC_Carb_Monos_I"/>
    <property type="match status" value="1"/>
</dbReference>
<accession>Q67LX0</accession>
<dbReference type="GO" id="GO:0015749">
    <property type="term" value="P:monosaccharide transmembrane transport"/>
    <property type="evidence" value="ECO:0007669"/>
    <property type="project" value="UniProtKB-ARBA"/>
</dbReference>
<evidence type="ECO:0000256" key="6">
    <source>
        <dbReference type="ARBA" id="ARBA00022737"/>
    </source>
</evidence>
<dbReference type="CDD" id="cd03215">
    <property type="entry name" value="ABC_Carb_Monos_II"/>
    <property type="match status" value="1"/>
</dbReference>
<evidence type="ECO:0000256" key="9">
    <source>
        <dbReference type="ARBA" id="ARBA00022967"/>
    </source>
</evidence>
<dbReference type="GO" id="GO:0005886">
    <property type="term" value="C:plasma membrane"/>
    <property type="evidence" value="ECO:0007669"/>
    <property type="project" value="UniProtKB-SubCell"/>
</dbReference>
<name>Q67LX0_SYMTH</name>
<dbReference type="GO" id="GO:0005524">
    <property type="term" value="F:ATP binding"/>
    <property type="evidence" value="ECO:0007669"/>
    <property type="project" value="UniProtKB-KW"/>
</dbReference>
<dbReference type="InterPro" id="IPR003439">
    <property type="entry name" value="ABC_transporter-like_ATP-bd"/>
</dbReference>
<evidence type="ECO:0000313" key="12">
    <source>
        <dbReference type="EMBL" id="BAD41326.1"/>
    </source>
</evidence>
<feature type="domain" description="ABC transporter" evidence="11">
    <location>
        <begin position="5"/>
        <end position="244"/>
    </location>
</feature>
<keyword evidence="13" id="KW-1185">Reference proteome</keyword>
<evidence type="ECO:0000256" key="7">
    <source>
        <dbReference type="ARBA" id="ARBA00022741"/>
    </source>
</evidence>
<dbReference type="Gene3D" id="3.40.50.300">
    <property type="entry name" value="P-loop containing nucleotide triphosphate hydrolases"/>
    <property type="match status" value="2"/>
</dbReference>
<dbReference type="InterPro" id="IPR003593">
    <property type="entry name" value="AAA+_ATPase"/>
</dbReference>
<keyword evidence="7" id="KW-0547">Nucleotide-binding</keyword>
<evidence type="ECO:0000256" key="4">
    <source>
        <dbReference type="ARBA" id="ARBA00022475"/>
    </source>
</evidence>
<sequence length="511" mass="56120">MEPLVRMDHITKTFPGVRALSDITFDIRPGEVHVLLGENGAGKSTLMKILSGAYEPTSGTITVDGRAYPRLTPALSAKLGISIIYQELSVINELSIEENIFVGRLPVRKVMGVPVVDYAFMRQRTQELLDILDLRRSPETLVGDLSISEKQMVEIAKAVAFNARVIIMDEPTSSLTDAEVEKLFAIIRRLKGEGKGIVYISHKLKEILAIGDRITVLKDGTYVGTRDVQDVTMDGLVTMMVGRELKDKYQANTDVHRTGKVIFEVRNLTRRDGRVQDVSFALREGEVLGFAGLVGAGRSETMCAIYGTDPIRSGEIWLHGERMEIRSPYDALKKGIGLVTENRRETGFFPNFSIRRNVAIARQLKLARWGGLWGLVNERDEQKTAEKARADMQIKCASLEQNITELSGGNQQKVILGKWLAAGVKVLIFDEPTRGIDVGTKAEIYKLMRSLAESGIGVIVVSSELPELLSVCDRIIVMSEGRISAEFTAAEATEEKIVKAATVGAGASGGN</sequence>
<dbReference type="NCBIfam" id="NF007253">
    <property type="entry name" value="PRK09700.1"/>
    <property type="match status" value="1"/>
</dbReference>
<dbReference type="RefSeq" id="WP_011196464.1">
    <property type="nucleotide sequence ID" value="NC_006177.1"/>
</dbReference>
<comment type="subcellular location">
    <subcellularLocation>
        <location evidence="2">Cell inner membrane</location>
    </subcellularLocation>
    <subcellularLocation>
        <location evidence="1">Cell membrane</location>
        <topology evidence="1">Peripheral membrane protein</topology>
    </subcellularLocation>
</comment>
<evidence type="ECO:0000256" key="3">
    <source>
        <dbReference type="ARBA" id="ARBA00022448"/>
    </source>
</evidence>
<dbReference type="PANTHER" id="PTHR43790:SF3">
    <property type="entry name" value="D-ALLOSE IMPORT ATP-BINDING PROTEIN ALSA-RELATED"/>
    <property type="match status" value="1"/>
</dbReference>
<dbReference type="HOGENOM" id="CLU_000604_92_3_9"/>
<dbReference type="OrthoDB" id="9771863at2"/>
<evidence type="ECO:0000256" key="8">
    <source>
        <dbReference type="ARBA" id="ARBA00022840"/>
    </source>
</evidence>
<dbReference type="InterPro" id="IPR050107">
    <property type="entry name" value="ABC_carbohydrate_import_ATPase"/>
</dbReference>
<organism evidence="12 13">
    <name type="scientific">Symbiobacterium thermophilum (strain DSM 24528 / JCM 14929 / IAM 14863 / T)</name>
    <dbReference type="NCBI Taxonomy" id="292459"/>
    <lineage>
        <taxon>Bacteria</taxon>
        <taxon>Bacillati</taxon>
        <taxon>Bacillota</taxon>
        <taxon>Clostridia</taxon>
        <taxon>Eubacteriales</taxon>
        <taxon>Symbiobacteriaceae</taxon>
        <taxon>Symbiobacterium</taxon>
    </lineage>
</organism>
<keyword evidence="4" id="KW-1003">Cell membrane</keyword>
<keyword evidence="8 12" id="KW-0067">ATP-binding</keyword>
<dbReference type="STRING" id="292459.STH2341"/>
<reference evidence="12 13" key="1">
    <citation type="journal article" date="2004" name="Nucleic Acids Res.">
        <title>Genome sequence of Symbiobacterium thermophilum, an uncultivable bacterium that depends on microbial commensalism.</title>
        <authorList>
            <person name="Ueda K."/>
            <person name="Yamashita A."/>
            <person name="Ishikawa J."/>
            <person name="Shimada M."/>
            <person name="Watsuji T."/>
            <person name="Morimura K."/>
            <person name="Ikeda H."/>
            <person name="Hattori M."/>
            <person name="Beppu T."/>
        </authorList>
    </citation>
    <scope>NUCLEOTIDE SEQUENCE [LARGE SCALE GENOMIC DNA]</scope>
    <source>
        <strain evidence="13">T / IAM 14863</strain>
    </source>
</reference>
<feature type="domain" description="ABC transporter" evidence="11">
    <location>
        <begin position="256"/>
        <end position="505"/>
    </location>
</feature>
<dbReference type="InterPro" id="IPR017871">
    <property type="entry name" value="ABC_transporter-like_CS"/>
</dbReference>
<dbReference type="AlphaFoldDB" id="Q67LX0"/>
<keyword evidence="6" id="KW-0677">Repeat</keyword>
<gene>
    <name evidence="12" type="ordered locus">STH2341</name>
</gene>
<evidence type="ECO:0000256" key="2">
    <source>
        <dbReference type="ARBA" id="ARBA00004533"/>
    </source>
</evidence>
<proteinExistence type="predicted"/>
<dbReference type="EMBL" id="AP006840">
    <property type="protein sequence ID" value="BAD41326.1"/>
    <property type="molecule type" value="Genomic_DNA"/>
</dbReference>
<dbReference type="FunFam" id="3.40.50.300:FF:000126">
    <property type="entry name" value="Galactose/methyl galactoside import ATP-binding protein MglA"/>
    <property type="match status" value="1"/>
</dbReference>
<dbReference type="KEGG" id="sth:STH2341"/>
<keyword evidence="10" id="KW-0472">Membrane</keyword>
<dbReference type="InterPro" id="IPR027417">
    <property type="entry name" value="P-loop_NTPase"/>
</dbReference>
<dbReference type="SMART" id="SM00382">
    <property type="entry name" value="AAA"/>
    <property type="match status" value="2"/>
</dbReference>
<keyword evidence="9" id="KW-1278">Translocase</keyword>
<dbReference type="SUPFAM" id="SSF52540">
    <property type="entry name" value="P-loop containing nucleoside triphosphate hydrolases"/>
    <property type="match status" value="2"/>
</dbReference>
<dbReference type="Pfam" id="PF00005">
    <property type="entry name" value="ABC_tran"/>
    <property type="match status" value="2"/>
</dbReference>
<protein>
    <submittedName>
        <fullName evidence="12">Sugar ABC transporter ATP-binding protein</fullName>
    </submittedName>
</protein>
<dbReference type="GO" id="GO:0016887">
    <property type="term" value="F:ATP hydrolysis activity"/>
    <property type="evidence" value="ECO:0007669"/>
    <property type="project" value="InterPro"/>
</dbReference>
<evidence type="ECO:0000259" key="11">
    <source>
        <dbReference type="PROSITE" id="PS50893"/>
    </source>
</evidence>
<evidence type="ECO:0000256" key="10">
    <source>
        <dbReference type="ARBA" id="ARBA00023136"/>
    </source>
</evidence>
<dbReference type="Proteomes" id="UP000000417">
    <property type="component" value="Chromosome"/>
</dbReference>
<keyword evidence="3" id="KW-0813">Transport</keyword>
<dbReference type="FunFam" id="3.40.50.300:FF:000127">
    <property type="entry name" value="Ribose import ATP-binding protein RbsA"/>
    <property type="match status" value="1"/>
</dbReference>
<keyword evidence="5" id="KW-0762">Sugar transport</keyword>
<dbReference type="eggNOG" id="COG1129">
    <property type="taxonomic scope" value="Bacteria"/>
</dbReference>
<dbReference type="PANTHER" id="PTHR43790">
    <property type="entry name" value="CARBOHYDRATE TRANSPORT ATP-BINDING PROTEIN MG119-RELATED"/>
    <property type="match status" value="1"/>
</dbReference>
<evidence type="ECO:0000256" key="1">
    <source>
        <dbReference type="ARBA" id="ARBA00004202"/>
    </source>
</evidence>
<evidence type="ECO:0000313" key="13">
    <source>
        <dbReference type="Proteomes" id="UP000000417"/>
    </source>
</evidence>
<dbReference type="PROSITE" id="PS50893">
    <property type="entry name" value="ABC_TRANSPORTER_2"/>
    <property type="match status" value="2"/>
</dbReference>
<dbReference type="PROSITE" id="PS00211">
    <property type="entry name" value="ABC_TRANSPORTER_1"/>
    <property type="match status" value="1"/>
</dbReference>